<proteinExistence type="inferred from homology"/>
<dbReference type="FunFam" id="1.10.357.20:FF:000001">
    <property type="entry name" value="Solute carrier family 41 member 2"/>
    <property type="match status" value="1"/>
</dbReference>
<evidence type="ECO:0000256" key="8">
    <source>
        <dbReference type="ARBA" id="ARBA00023136"/>
    </source>
</evidence>
<evidence type="ECO:0000256" key="7">
    <source>
        <dbReference type="ARBA" id="ARBA00023065"/>
    </source>
</evidence>
<comment type="function">
    <text evidence="9">Acts as a magnesium transporter.</text>
</comment>
<keyword evidence="6 9" id="KW-1133">Transmembrane helix</keyword>
<feature type="transmembrane region" description="Helical" evidence="9">
    <location>
        <begin position="654"/>
        <end position="679"/>
    </location>
</feature>
<dbReference type="Gene3D" id="1.10.357.20">
    <property type="entry name" value="SLC41 divalent cation transporters, integral membrane domain"/>
    <property type="match status" value="2"/>
</dbReference>
<dbReference type="PANTHER" id="PTHR16228:SF22">
    <property type="entry name" value="SOLUTE CARRIER FAMILY 41 MEMBER 3"/>
    <property type="match status" value="1"/>
</dbReference>
<feature type="transmembrane region" description="Helical" evidence="9">
    <location>
        <begin position="586"/>
        <end position="605"/>
    </location>
</feature>
<dbReference type="InterPro" id="IPR036739">
    <property type="entry name" value="SLC41_membr_dom_sf"/>
</dbReference>
<comment type="subcellular location">
    <subcellularLocation>
        <location evidence="1 9">Membrane</location>
        <topology evidence="1 9">Multi-pass membrane protein</topology>
    </subcellularLocation>
</comment>
<sequence length="696" mass="74168">MGDQEKHLAPGSCHRISAMPRPQRAGRGGHWRVNQRQRKTFLSVSLSHCPLCLSKKLKKIKKKLKERQKSDLDGNWRWGVQARFPLLPTAPPLRAAPPLREVLPLSVAPPLPAAPPHPAVLPLSAVPPPPAVPPLPEAPRPRPCPRSCAGAEAGGGAGRAGRAGLFPLPPGAARCFAGARSALLQPLSGRGPVSHADGVGATRGPICTQMEGTKPRQRRPEGCSRPEEQGLPPALSTGGPPAASEDGLQRVPACQLAAPKPTDPEAGRETAWTIGLQVAPPFLCAGLGLSCAGVLLDYFQHWPVFLEVKDLLTLVPPLVGLKGNLEMTLASRLSTAANTGQIDDPQEKHRLISSNLALVQVQATVVGLLAAVAALLLGAVSREELDLAPMELLCASSVVTAFLAALALGLLMVCIVIGARKLGVNPDNIATPIAASLGDLITLSILALVSSFFYRHKDSQYLMPLVCVGFVALTPLWVLIAKQSPPILQVLKFGWYPIILAMAISSVGGLILSKTISKQQYKGMAIFTPVICGVGGNLVAIQTSRISTYLHIRSAPGVLPPWMKKFWPNPCSTFCTSEVNSMSARVLLFLVVPGHLIFFYIIYLVEGQSVTDSKSFVVLYLLAGLIQVTILLYLAEVMVRLTWHQALDPDNHCIPYLTGLGDLLGTGLLALCFLVDWLLRSKAELADLSELASGPP</sequence>
<dbReference type="InterPro" id="IPR045349">
    <property type="entry name" value="SLC41A1-3"/>
</dbReference>
<feature type="transmembrane region" description="Helical" evidence="9">
    <location>
        <begin position="392"/>
        <end position="419"/>
    </location>
</feature>
<keyword evidence="7 9" id="KW-0406">Ion transport</keyword>
<feature type="region of interest" description="Disordered" evidence="10">
    <location>
        <begin position="196"/>
        <end position="247"/>
    </location>
</feature>
<dbReference type="EMBL" id="AAGW02056205">
    <property type="status" value="NOT_ANNOTATED_CDS"/>
    <property type="molecule type" value="Genomic_DNA"/>
</dbReference>
<dbReference type="InterPro" id="IPR006667">
    <property type="entry name" value="SLC41_membr_dom"/>
</dbReference>
<feature type="transmembrane region" description="Helical" evidence="9">
    <location>
        <begin position="431"/>
        <end position="454"/>
    </location>
</feature>
<dbReference type="GO" id="GO:0005886">
    <property type="term" value="C:plasma membrane"/>
    <property type="evidence" value="ECO:0007669"/>
    <property type="project" value="Ensembl"/>
</dbReference>
<evidence type="ECO:0000256" key="3">
    <source>
        <dbReference type="ARBA" id="ARBA00022448"/>
    </source>
</evidence>
<keyword evidence="4 9" id="KW-0812">Transmembrane</keyword>
<feature type="domain" description="SLC41A/MgtE integral membrane" evidence="11">
    <location>
        <begin position="528"/>
        <end position="671"/>
    </location>
</feature>
<evidence type="ECO:0000256" key="10">
    <source>
        <dbReference type="SAM" id="MobiDB-lite"/>
    </source>
</evidence>
<reference evidence="12" key="2">
    <citation type="submission" date="2025-08" db="UniProtKB">
        <authorList>
            <consortium name="Ensembl"/>
        </authorList>
    </citation>
    <scope>IDENTIFICATION</scope>
    <source>
        <strain evidence="12">Thorbecke</strain>
    </source>
</reference>
<comment type="similarity">
    <text evidence="2 9">Belongs to the SLC41A transporter family.</text>
</comment>
<dbReference type="Proteomes" id="UP000001811">
    <property type="component" value="Chromosome 9"/>
</dbReference>
<dbReference type="EMBL" id="AAGW02056207">
    <property type="status" value="NOT_ANNOTATED_CDS"/>
    <property type="molecule type" value="Genomic_DNA"/>
</dbReference>
<reference evidence="12" key="3">
    <citation type="submission" date="2025-09" db="UniProtKB">
        <authorList>
            <consortium name="Ensembl"/>
        </authorList>
    </citation>
    <scope>IDENTIFICATION</scope>
    <source>
        <strain evidence="12">Thorbecke</strain>
    </source>
</reference>
<feature type="transmembrane region" description="Helical" evidence="9">
    <location>
        <begin position="461"/>
        <end position="481"/>
    </location>
</feature>
<keyword evidence="5 9" id="KW-0460">Magnesium</keyword>
<dbReference type="STRING" id="9986.ENSOCUP00000034066"/>
<evidence type="ECO:0000256" key="4">
    <source>
        <dbReference type="ARBA" id="ARBA00022692"/>
    </source>
</evidence>
<protein>
    <recommendedName>
        <fullName evidence="9">Solute carrier family 41 member</fullName>
    </recommendedName>
</protein>
<feature type="transmembrane region" description="Helical" evidence="9">
    <location>
        <begin position="617"/>
        <end position="634"/>
    </location>
</feature>
<dbReference type="Ensembl" id="ENSOCUT00000034575.1">
    <property type="protein sequence ID" value="ENSOCUP00000034066.1"/>
    <property type="gene ID" value="ENSOCUG00000008996.4"/>
</dbReference>
<dbReference type="FunFam" id="1.10.357.20:FF:000002">
    <property type="entry name" value="Solute carrier family 41, member 2"/>
    <property type="match status" value="1"/>
</dbReference>
<dbReference type="GO" id="GO:0061768">
    <property type="term" value="F:magnesium:sodium antiporter activity"/>
    <property type="evidence" value="ECO:0007669"/>
    <property type="project" value="Ensembl"/>
</dbReference>
<evidence type="ECO:0000313" key="12">
    <source>
        <dbReference type="Ensembl" id="ENSOCUP00000034066.1"/>
    </source>
</evidence>
<dbReference type="Pfam" id="PF01769">
    <property type="entry name" value="MgtE"/>
    <property type="match status" value="2"/>
</dbReference>
<evidence type="ECO:0000259" key="11">
    <source>
        <dbReference type="Pfam" id="PF01769"/>
    </source>
</evidence>
<dbReference type="GO" id="GO:0045016">
    <property type="term" value="P:mitochondrial magnesium ion transmembrane transport"/>
    <property type="evidence" value="ECO:0007669"/>
    <property type="project" value="Ensembl"/>
</dbReference>
<evidence type="ECO:0000256" key="5">
    <source>
        <dbReference type="ARBA" id="ARBA00022842"/>
    </source>
</evidence>
<reference evidence="12 13" key="1">
    <citation type="journal article" date="2011" name="Nature">
        <title>A high-resolution map of human evolutionary constraint using 29 mammals.</title>
        <authorList>
            <person name="Lindblad-Toh K."/>
            <person name="Garber M."/>
            <person name="Zuk O."/>
            <person name="Lin M.F."/>
            <person name="Parker B.J."/>
            <person name="Washietl S."/>
            <person name="Kheradpour P."/>
            <person name="Ernst J."/>
            <person name="Jordan G."/>
            <person name="Mauceli E."/>
            <person name="Ward L.D."/>
            <person name="Lowe C.B."/>
            <person name="Holloway A.K."/>
            <person name="Clamp M."/>
            <person name="Gnerre S."/>
            <person name="Alfoldi J."/>
            <person name="Beal K."/>
            <person name="Chang J."/>
            <person name="Clawson H."/>
            <person name="Cuff J."/>
            <person name="Di Palma F."/>
            <person name="Fitzgerald S."/>
            <person name="Flicek P."/>
            <person name="Guttman M."/>
            <person name="Hubisz M.J."/>
            <person name="Jaffe D.B."/>
            <person name="Jungreis I."/>
            <person name="Kent W.J."/>
            <person name="Kostka D."/>
            <person name="Lara M."/>
            <person name="Martins A.L."/>
            <person name="Massingham T."/>
            <person name="Moltke I."/>
            <person name="Raney B.J."/>
            <person name="Rasmussen M.D."/>
            <person name="Robinson J."/>
            <person name="Stark A."/>
            <person name="Vilella A.J."/>
            <person name="Wen J."/>
            <person name="Xie X."/>
            <person name="Zody M.C."/>
            <person name="Baldwin J."/>
            <person name="Bloom T."/>
            <person name="Chin C.W."/>
            <person name="Heiman D."/>
            <person name="Nicol R."/>
            <person name="Nusbaum C."/>
            <person name="Young S."/>
            <person name="Wilkinson J."/>
            <person name="Worley K.C."/>
            <person name="Kovar C.L."/>
            <person name="Muzny D.M."/>
            <person name="Gibbs R.A."/>
            <person name="Cree A."/>
            <person name="Dihn H.H."/>
            <person name="Fowler G."/>
            <person name="Jhangiani S."/>
            <person name="Joshi V."/>
            <person name="Lee S."/>
            <person name="Lewis L.R."/>
            <person name="Nazareth L.V."/>
            <person name="Okwuonu G."/>
            <person name="Santibanez J."/>
            <person name="Warren W.C."/>
            <person name="Mardis E.R."/>
            <person name="Weinstock G.M."/>
            <person name="Wilson R.K."/>
            <person name="Delehaunty K."/>
            <person name="Dooling D."/>
            <person name="Fronik C."/>
            <person name="Fulton L."/>
            <person name="Fulton B."/>
            <person name="Graves T."/>
            <person name="Minx P."/>
            <person name="Sodergren E."/>
            <person name="Birney E."/>
            <person name="Margulies E.H."/>
            <person name="Herrero J."/>
            <person name="Green E.D."/>
            <person name="Haussler D."/>
            <person name="Siepel A."/>
            <person name="Goldman N."/>
            <person name="Pollard K.S."/>
            <person name="Pedersen J.S."/>
            <person name="Lander E.S."/>
            <person name="Kellis M."/>
        </authorList>
    </citation>
    <scope>NUCLEOTIDE SEQUENCE [LARGE SCALE GENOMIC DNA]</scope>
    <source>
        <strain evidence="12 13">Thorbecke inbred</strain>
    </source>
</reference>
<name>A0A5F9CK40_RABIT</name>
<feature type="transmembrane region" description="Helical" evidence="9">
    <location>
        <begin position="493"/>
        <end position="512"/>
    </location>
</feature>
<dbReference type="PANTHER" id="PTHR16228">
    <property type="entry name" value="DIVALENT CATION TRANSPORTER SOLUTE CARRIER FAMILY 41"/>
    <property type="match status" value="1"/>
</dbReference>
<dbReference type="GO" id="GO:0005743">
    <property type="term" value="C:mitochondrial inner membrane"/>
    <property type="evidence" value="ECO:0007669"/>
    <property type="project" value="Ensembl"/>
</dbReference>
<organism evidence="12 13">
    <name type="scientific">Oryctolagus cuniculus</name>
    <name type="common">Rabbit</name>
    <dbReference type="NCBI Taxonomy" id="9986"/>
    <lineage>
        <taxon>Eukaryota</taxon>
        <taxon>Metazoa</taxon>
        <taxon>Chordata</taxon>
        <taxon>Craniata</taxon>
        <taxon>Vertebrata</taxon>
        <taxon>Euteleostomi</taxon>
        <taxon>Mammalia</taxon>
        <taxon>Eutheria</taxon>
        <taxon>Euarchontoglires</taxon>
        <taxon>Glires</taxon>
        <taxon>Lagomorpha</taxon>
        <taxon>Leporidae</taxon>
        <taxon>Oryctolagus</taxon>
    </lineage>
</organism>
<dbReference type="EMBL" id="AAGW02056204">
    <property type="status" value="NOT_ANNOTATED_CDS"/>
    <property type="molecule type" value="Genomic_DNA"/>
</dbReference>
<evidence type="ECO:0000256" key="2">
    <source>
        <dbReference type="ARBA" id="ARBA00009749"/>
    </source>
</evidence>
<evidence type="ECO:0000256" key="9">
    <source>
        <dbReference type="RuleBase" id="RU369007"/>
    </source>
</evidence>
<dbReference type="Bgee" id="ENSOCUG00000008996">
    <property type="expression patterns" value="Expressed in testis and 19 other cell types or tissues"/>
</dbReference>
<dbReference type="EMBL" id="AAGW02056203">
    <property type="status" value="NOT_ANNOTATED_CDS"/>
    <property type="molecule type" value="Genomic_DNA"/>
</dbReference>
<dbReference type="FunCoup" id="A0A5F9CK40">
    <property type="interactions" value="16"/>
</dbReference>
<keyword evidence="3 9" id="KW-0813">Transport</keyword>
<feature type="transmembrane region" description="Helical" evidence="9">
    <location>
        <begin position="357"/>
        <end position="380"/>
    </location>
</feature>
<evidence type="ECO:0000313" key="13">
    <source>
        <dbReference type="Proteomes" id="UP000001811"/>
    </source>
</evidence>
<feature type="domain" description="SLC41A/MgtE integral membrane" evidence="11">
    <location>
        <begin position="315"/>
        <end position="448"/>
    </location>
</feature>
<gene>
    <name evidence="12" type="primary">SLC41A3</name>
</gene>
<feature type="region of interest" description="Disordered" evidence="10">
    <location>
        <begin position="1"/>
        <end position="31"/>
    </location>
</feature>
<keyword evidence="13" id="KW-1185">Reference proteome</keyword>
<dbReference type="AlphaFoldDB" id="A0A5F9CK40"/>
<dbReference type="SUPFAM" id="SSF161093">
    <property type="entry name" value="MgtE membrane domain-like"/>
    <property type="match status" value="2"/>
</dbReference>
<feature type="region of interest" description="Disordered" evidence="10">
    <location>
        <begin position="137"/>
        <end position="158"/>
    </location>
</feature>
<feature type="transmembrane region" description="Helical" evidence="9">
    <location>
        <begin position="524"/>
        <end position="541"/>
    </location>
</feature>
<dbReference type="EMBL" id="AAGW02056206">
    <property type="status" value="NOT_ANNOTATED_CDS"/>
    <property type="molecule type" value="Genomic_DNA"/>
</dbReference>
<feature type="compositionally biased region" description="Basic and acidic residues" evidence="10">
    <location>
        <begin position="218"/>
        <end position="228"/>
    </location>
</feature>
<dbReference type="InParanoid" id="A0A5F9CK40"/>
<dbReference type="GeneTree" id="ENSGT00950000183042"/>
<accession>A0A5F9CK40</accession>
<evidence type="ECO:0000256" key="6">
    <source>
        <dbReference type="ARBA" id="ARBA00022989"/>
    </source>
</evidence>
<evidence type="ECO:0000256" key="1">
    <source>
        <dbReference type="ARBA" id="ARBA00004141"/>
    </source>
</evidence>
<keyword evidence="8 9" id="KW-0472">Membrane</keyword>